<evidence type="ECO:0000256" key="6">
    <source>
        <dbReference type="ARBA" id="ARBA00023146"/>
    </source>
</evidence>
<protein>
    <submittedName>
        <fullName evidence="9">Glutamyl-tRNA synthetase, class Ic</fullName>
    </submittedName>
</protein>
<feature type="domain" description="Glutamyl/glutaminyl-tRNA synthetase class Ib catalytic" evidence="8">
    <location>
        <begin position="7"/>
        <end position="269"/>
    </location>
</feature>
<sequence>MPPPVFRFAPSPNGFLHLGHAYSALLNFDLARASGGRLLLRIEDIDATRCRPEYEAAIVDDLAWLGIAWEPEVRRQSDHLDLYRDAVERLAARGLVYPAFESRAEIARLVAAKETTAPWPRDPDGAPLYPGSAKLLSAEQRAQLIGSGAPYALRLDMEAARALAGELFWRELSLGPDGEAGMVAARPEAWGDVVIARKETPTSYHLAVVIDDALQGVTEVVRGADLFWSTSVHRLLQTLLDLPAPVYRHHPLLRDAEGRKLSKSTGATGLRELRAAGGTPSEIRAMVGLAASA</sequence>
<name>Q2J1Y5_RHOP2</name>
<dbReference type="PANTHER" id="PTHR43311">
    <property type="entry name" value="GLUTAMATE--TRNA LIGASE"/>
    <property type="match status" value="1"/>
</dbReference>
<dbReference type="GO" id="GO:0004818">
    <property type="term" value="F:glutamate-tRNA ligase activity"/>
    <property type="evidence" value="ECO:0007669"/>
    <property type="project" value="TreeGrafter"/>
</dbReference>
<dbReference type="OrthoDB" id="9807503at2"/>
<dbReference type="InterPro" id="IPR049940">
    <property type="entry name" value="GluQ/Sye"/>
</dbReference>
<dbReference type="HOGENOM" id="CLU_015768_0_3_5"/>
<keyword evidence="3 7" id="KW-0547">Nucleotide-binding</keyword>
<dbReference type="GO" id="GO:0006424">
    <property type="term" value="P:glutamyl-tRNA aminoacylation"/>
    <property type="evidence" value="ECO:0007669"/>
    <property type="project" value="TreeGrafter"/>
</dbReference>
<keyword evidence="7" id="KW-0648">Protein biosynthesis</keyword>
<evidence type="ECO:0000256" key="3">
    <source>
        <dbReference type="ARBA" id="ARBA00022741"/>
    </source>
</evidence>
<keyword evidence="2" id="KW-0479">Metal-binding</keyword>
<dbReference type="GO" id="GO:0005524">
    <property type="term" value="F:ATP binding"/>
    <property type="evidence" value="ECO:0007669"/>
    <property type="project" value="UniProtKB-KW"/>
</dbReference>
<evidence type="ECO:0000313" key="10">
    <source>
        <dbReference type="Proteomes" id="UP000008809"/>
    </source>
</evidence>
<evidence type="ECO:0000259" key="8">
    <source>
        <dbReference type="Pfam" id="PF00749"/>
    </source>
</evidence>
<dbReference type="PANTHER" id="PTHR43311:SF1">
    <property type="entry name" value="GLUTAMYL-Q TRNA(ASP) SYNTHETASE"/>
    <property type="match status" value="1"/>
</dbReference>
<accession>Q2J1Y5</accession>
<evidence type="ECO:0000256" key="4">
    <source>
        <dbReference type="ARBA" id="ARBA00022833"/>
    </source>
</evidence>
<gene>
    <name evidence="9" type="ordered locus">RPB_0814</name>
</gene>
<dbReference type="Pfam" id="PF00749">
    <property type="entry name" value="tRNA-synt_1c"/>
    <property type="match status" value="1"/>
</dbReference>
<dbReference type="eggNOG" id="COG0008">
    <property type="taxonomic scope" value="Bacteria"/>
</dbReference>
<dbReference type="RefSeq" id="WP_011439714.1">
    <property type="nucleotide sequence ID" value="NC_007778.1"/>
</dbReference>
<keyword evidence="1 7" id="KW-0436">Ligase</keyword>
<evidence type="ECO:0000313" key="9">
    <source>
        <dbReference type="EMBL" id="ABD05525.1"/>
    </source>
</evidence>
<proteinExistence type="inferred from homology"/>
<dbReference type="GO" id="GO:0005829">
    <property type="term" value="C:cytosol"/>
    <property type="evidence" value="ECO:0007669"/>
    <property type="project" value="TreeGrafter"/>
</dbReference>
<dbReference type="InterPro" id="IPR014729">
    <property type="entry name" value="Rossmann-like_a/b/a_fold"/>
</dbReference>
<keyword evidence="6 7" id="KW-0030">Aminoacyl-tRNA synthetase</keyword>
<dbReference type="NCBIfam" id="NF004315">
    <property type="entry name" value="PRK05710.1-4"/>
    <property type="match status" value="1"/>
</dbReference>
<dbReference type="PROSITE" id="PS00178">
    <property type="entry name" value="AA_TRNA_LIGASE_I"/>
    <property type="match status" value="1"/>
</dbReference>
<keyword evidence="5 7" id="KW-0067">ATP-binding</keyword>
<keyword evidence="4" id="KW-0862">Zinc</keyword>
<keyword evidence="10" id="KW-1185">Reference proteome</keyword>
<evidence type="ECO:0000256" key="5">
    <source>
        <dbReference type="ARBA" id="ARBA00022840"/>
    </source>
</evidence>
<dbReference type="Proteomes" id="UP000008809">
    <property type="component" value="Chromosome"/>
</dbReference>
<dbReference type="InterPro" id="IPR001412">
    <property type="entry name" value="aa-tRNA-synth_I_CS"/>
</dbReference>
<dbReference type="Gene3D" id="3.40.50.620">
    <property type="entry name" value="HUPs"/>
    <property type="match status" value="1"/>
</dbReference>
<evidence type="ECO:0000256" key="1">
    <source>
        <dbReference type="ARBA" id="ARBA00022598"/>
    </source>
</evidence>
<dbReference type="EMBL" id="CP000250">
    <property type="protein sequence ID" value="ABD05525.1"/>
    <property type="molecule type" value="Genomic_DNA"/>
</dbReference>
<evidence type="ECO:0000256" key="2">
    <source>
        <dbReference type="ARBA" id="ARBA00022723"/>
    </source>
</evidence>
<reference evidence="9 10" key="1">
    <citation type="submission" date="2006-01" db="EMBL/GenBank/DDBJ databases">
        <title>Complete sequence of Rhodopseudomonas palustris HaA2.</title>
        <authorList>
            <consortium name="US DOE Joint Genome Institute"/>
            <person name="Copeland A."/>
            <person name="Lucas S."/>
            <person name="Lapidus A."/>
            <person name="Barry K."/>
            <person name="Detter J.C."/>
            <person name="Glavina T."/>
            <person name="Hammon N."/>
            <person name="Israni S."/>
            <person name="Pitluck S."/>
            <person name="Chain P."/>
            <person name="Malfatti S."/>
            <person name="Shin M."/>
            <person name="Vergez L."/>
            <person name="Schmutz J."/>
            <person name="Larimer F."/>
            <person name="Land M."/>
            <person name="Hauser L."/>
            <person name="Pelletier D.A."/>
            <person name="Kyrpides N."/>
            <person name="Anderson I."/>
            <person name="Oda Y."/>
            <person name="Harwood C.S."/>
            <person name="Richardson P."/>
        </authorList>
    </citation>
    <scope>NUCLEOTIDE SEQUENCE [LARGE SCALE GENOMIC DNA]</scope>
    <source>
        <strain evidence="9 10">HaA2</strain>
    </source>
</reference>
<dbReference type="KEGG" id="rpb:RPB_0814"/>
<comment type="similarity">
    <text evidence="7">Belongs to the class-I aminoacyl-tRNA synthetase family.</text>
</comment>
<dbReference type="SUPFAM" id="SSF52374">
    <property type="entry name" value="Nucleotidylyl transferase"/>
    <property type="match status" value="1"/>
</dbReference>
<dbReference type="InterPro" id="IPR020058">
    <property type="entry name" value="Glu/Gln-tRNA-synth_Ib_cat-dom"/>
</dbReference>
<dbReference type="STRING" id="316058.RPB_0814"/>
<organism evidence="9 10">
    <name type="scientific">Rhodopseudomonas palustris (strain HaA2)</name>
    <dbReference type="NCBI Taxonomy" id="316058"/>
    <lineage>
        <taxon>Bacteria</taxon>
        <taxon>Pseudomonadati</taxon>
        <taxon>Pseudomonadota</taxon>
        <taxon>Alphaproteobacteria</taxon>
        <taxon>Hyphomicrobiales</taxon>
        <taxon>Nitrobacteraceae</taxon>
        <taxon>Rhodopseudomonas</taxon>
    </lineage>
</organism>
<dbReference type="InterPro" id="IPR000924">
    <property type="entry name" value="Glu/Gln-tRNA-synth"/>
</dbReference>
<dbReference type="PRINTS" id="PR00987">
    <property type="entry name" value="TRNASYNTHGLU"/>
</dbReference>
<dbReference type="AlphaFoldDB" id="Q2J1Y5"/>
<evidence type="ECO:0000256" key="7">
    <source>
        <dbReference type="RuleBase" id="RU363037"/>
    </source>
</evidence>